<evidence type="ECO:0000256" key="6">
    <source>
        <dbReference type="ARBA" id="ARBA00022989"/>
    </source>
</evidence>
<dbReference type="InterPro" id="IPR037272">
    <property type="entry name" value="SNS_sf"/>
</dbReference>
<feature type="disulfide bond" evidence="8">
    <location>
        <begin position="99"/>
        <end position="108"/>
    </location>
</feature>
<evidence type="ECO:0000256" key="7">
    <source>
        <dbReference type="ARBA" id="ARBA00023136"/>
    </source>
</evidence>
<dbReference type="Pfam" id="PF00209">
    <property type="entry name" value="SNF"/>
    <property type="match status" value="1"/>
</dbReference>
<dbReference type="Proteomes" id="UP001558652">
    <property type="component" value="Unassembled WGS sequence"/>
</dbReference>
<evidence type="ECO:0000313" key="10">
    <source>
        <dbReference type="EMBL" id="KAL1140434.1"/>
    </source>
</evidence>
<evidence type="ECO:0000256" key="8">
    <source>
        <dbReference type="PIRSR" id="PIRSR600175-2"/>
    </source>
</evidence>
<evidence type="ECO:0000256" key="2">
    <source>
        <dbReference type="ARBA" id="ARBA00006459"/>
    </source>
</evidence>
<keyword evidence="11" id="KW-1185">Reference proteome</keyword>
<accession>A0ABD0YYZ2</accession>
<evidence type="ECO:0000256" key="4">
    <source>
        <dbReference type="ARBA" id="ARBA00022692"/>
    </source>
</evidence>
<sequence length="144" mass="16767">MASKRRNMFYEKQETTEIGKPQRMANCTCDYLQMLKLKMAFKGQNMFHENKKQETTEIGAGLSSVVVSFFMSTYYSVIIAYALFYFFTAFRSDAPWSECTNRWNTPDCWHPPKDHHAASGGLLENVTKFIRPNKSQTPAEEFYE</sequence>
<dbReference type="InterPro" id="IPR000175">
    <property type="entry name" value="Na/ntran_symport"/>
</dbReference>
<feature type="transmembrane region" description="Helical" evidence="9">
    <location>
        <begin position="60"/>
        <end position="87"/>
    </location>
</feature>
<evidence type="ECO:0000256" key="9">
    <source>
        <dbReference type="SAM" id="Phobius"/>
    </source>
</evidence>
<gene>
    <name evidence="10" type="ORF">AAG570_000366</name>
</gene>
<dbReference type="PANTHER" id="PTHR11616">
    <property type="entry name" value="SODIUM/CHLORIDE DEPENDENT TRANSPORTER"/>
    <property type="match status" value="1"/>
</dbReference>
<reference evidence="10 11" key="1">
    <citation type="submission" date="2024-07" db="EMBL/GenBank/DDBJ databases">
        <title>Chromosome-level genome assembly of the water stick insect Ranatra chinensis (Heteroptera: Nepidae).</title>
        <authorList>
            <person name="Liu X."/>
        </authorList>
    </citation>
    <scope>NUCLEOTIDE SEQUENCE [LARGE SCALE GENOMIC DNA]</scope>
    <source>
        <strain evidence="10">Cailab_2021Rc</strain>
        <tissue evidence="10">Muscle</tissue>
    </source>
</reference>
<keyword evidence="7 9" id="KW-0472">Membrane</keyword>
<keyword evidence="8" id="KW-1015">Disulfide bond</keyword>
<evidence type="ECO:0000256" key="1">
    <source>
        <dbReference type="ARBA" id="ARBA00004141"/>
    </source>
</evidence>
<name>A0ABD0YYZ2_9HEMI</name>
<proteinExistence type="inferred from homology"/>
<keyword evidence="4 9" id="KW-0812">Transmembrane</keyword>
<protein>
    <submittedName>
        <fullName evidence="10">Uncharacterized protein</fullName>
    </submittedName>
</protein>
<dbReference type="GO" id="GO:0015293">
    <property type="term" value="F:symporter activity"/>
    <property type="evidence" value="ECO:0007669"/>
    <property type="project" value="UniProtKB-KW"/>
</dbReference>
<keyword evidence="3" id="KW-0813">Transport</keyword>
<evidence type="ECO:0000256" key="5">
    <source>
        <dbReference type="ARBA" id="ARBA00022847"/>
    </source>
</evidence>
<comment type="subcellular location">
    <subcellularLocation>
        <location evidence="1">Membrane</location>
        <topology evidence="1">Multi-pass membrane protein</topology>
    </subcellularLocation>
</comment>
<dbReference type="EMBL" id="JBFDAA010000001">
    <property type="protein sequence ID" value="KAL1140434.1"/>
    <property type="molecule type" value="Genomic_DNA"/>
</dbReference>
<dbReference type="PANTHER" id="PTHR11616:SF303">
    <property type="entry name" value="SODIUM- AND CHLORIDE-DEPENDENT GABA TRANSPORTER INE"/>
    <property type="match status" value="1"/>
</dbReference>
<evidence type="ECO:0000256" key="3">
    <source>
        <dbReference type="ARBA" id="ARBA00022448"/>
    </source>
</evidence>
<evidence type="ECO:0000313" key="11">
    <source>
        <dbReference type="Proteomes" id="UP001558652"/>
    </source>
</evidence>
<organism evidence="10 11">
    <name type="scientific">Ranatra chinensis</name>
    <dbReference type="NCBI Taxonomy" id="642074"/>
    <lineage>
        <taxon>Eukaryota</taxon>
        <taxon>Metazoa</taxon>
        <taxon>Ecdysozoa</taxon>
        <taxon>Arthropoda</taxon>
        <taxon>Hexapoda</taxon>
        <taxon>Insecta</taxon>
        <taxon>Pterygota</taxon>
        <taxon>Neoptera</taxon>
        <taxon>Paraneoptera</taxon>
        <taxon>Hemiptera</taxon>
        <taxon>Heteroptera</taxon>
        <taxon>Panheteroptera</taxon>
        <taxon>Nepomorpha</taxon>
        <taxon>Nepidae</taxon>
        <taxon>Ranatrinae</taxon>
        <taxon>Ranatra</taxon>
    </lineage>
</organism>
<comment type="caution">
    <text evidence="10">The sequence shown here is derived from an EMBL/GenBank/DDBJ whole genome shotgun (WGS) entry which is preliminary data.</text>
</comment>
<keyword evidence="6 9" id="KW-1133">Transmembrane helix</keyword>
<keyword evidence="5" id="KW-0769">Symport</keyword>
<dbReference type="AlphaFoldDB" id="A0ABD0YYZ2"/>
<dbReference type="SUPFAM" id="SSF161070">
    <property type="entry name" value="SNF-like"/>
    <property type="match status" value="1"/>
</dbReference>
<comment type="similarity">
    <text evidence="2">Belongs to the sodium:neurotransmitter symporter (SNF) (TC 2.A.22) family.</text>
</comment>
<dbReference type="GO" id="GO:0016020">
    <property type="term" value="C:membrane"/>
    <property type="evidence" value="ECO:0007669"/>
    <property type="project" value="UniProtKB-SubCell"/>
</dbReference>